<dbReference type="InterPro" id="IPR011042">
    <property type="entry name" value="6-blade_b-propeller_TolB-like"/>
</dbReference>
<dbReference type="GO" id="GO:0004341">
    <property type="term" value="F:gluconolactonase activity"/>
    <property type="evidence" value="ECO:0007669"/>
    <property type="project" value="TreeGrafter"/>
</dbReference>
<protein>
    <submittedName>
        <fullName evidence="4">Cell growth-regulated gene 1 protein orthologue, putative</fullName>
    </submittedName>
</protein>
<sequence>MTLTVTKDNIFPKGYRGRLTEGVTYDERNNTLLWVDIIQAEVHRVFLDNIETDPNSNSSNSSSCHEILKWDSSDESIGAICLTNNPNKLIICSKYGIAYGDFSNFTIEYFFKYPHTNNIKEKLRLRSNDGIIDPWGNLWIGIMNDFSIGENEGIQPEGKLYRISIDHNNNNNNNNNNHDHDQLICDVMIENSLISNGLCFNNKGDEFYWTDSLTFKIWKFNYDKLTNKLINKSIFIDLKQFYPNIEQPEPDGLIMTNNGEIYTCVFNSGTILHVDNQGKEIERINIPANRPTCITFGNGEKNNEMFITTGHLQLNDKNVIIDNNINDNDDNNDDDLGGFLFKLKFDKNLNGQKKNIWGGKV</sequence>
<dbReference type="InterPro" id="IPR013658">
    <property type="entry name" value="SGL"/>
</dbReference>
<dbReference type="CGD" id="CAL0000169017">
    <property type="gene designation" value="Cd36_42630"/>
</dbReference>
<dbReference type="Proteomes" id="UP000002605">
    <property type="component" value="Chromosome 4"/>
</dbReference>
<reference evidence="4 5" key="1">
    <citation type="journal article" date="2009" name="Genome Res.">
        <title>Comparative genomics of the fungal pathogens Candida dubliniensis and Candida albicans.</title>
        <authorList>
            <person name="Jackson A.P."/>
            <person name="Gamble J.A."/>
            <person name="Yeomans T."/>
            <person name="Moran G.P."/>
            <person name="Saunders D."/>
            <person name="Harris D."/>
            <person name="Aslett M."/>
            <person name="Barrell J.F."/>
            <person name="Butler G."/>
            <person name="Citiulo F."/>
            <person name="Coleman D.C."/>
            <person name="de Groot P.W.J."/>
            <person name="Goodwin T.J."/>
            <person name="Quail M.A."/>
            <person name="McQuillan J."/>
            <person name="Munro C.A."/>
            <person name="Pain A."/>
            <person name="Poulter R.T."/>
            <person name="Rajandream M.A."/>
            <person name="Renauld H."/>
            <person name="Spiering M.J."/>
            <person name="Tivey A."/>
            <person name="Gow N.A.R."/>
            <person name="Barrell B."/>
            <person name="Sullivan D.J."/>
            <person name="Berriman M."/>
        </authorList>
    </citation>
    <scope>NUCLEOTIDE SEQUENCE [LARGE SCALE GENOMIC DNA]</scope>
    <source>
        <strain evidence="5">CD36 / ATCC MYA-646 / CBS 7987 / NCPF 3949 / NRRL Y-17841</strain>
    </source>
</reference>
<dbReference type="VEuPathDB" id="FungiDB:CD36_42630"/>
<keyword evidence="5" id="KW-1185">Reference proteome</keyword>
<name>B9WFX3_CANDC</name>
<evidence type="ECO:0000313" key="4">
    <source>
        <dbReference type="EMBL" id="CAX42142.1"/>
    </source>
</evidence>
<dbReference type="Pfam" id="PF08450">
    <property type="entry name" value="SGL"/>
    <property type="match status" value="1"/>
</dbReference>
<gene>
    <name evidence="4" type="primary">CGR1</name>
    <name evidence="3" type="ordered locus">Cd36_42630</name>
    <name evidence="4" type="ORF">CD36_42630</name>
</gene>
<evidence type="ECO:0000259" key="2">
    <source>
        <dbReference type="Pfam" id="PF08450"/>
    </source>
</evidence>
<organism evidence="4 5">
    <name type="scientific">Candida dubliniensis (strain CD36 / ATCC MYA-646 / CBS 7987 / NCPF 3949 / NRRL Y-17841)</name>
    <name type="common">Yeast</name>
    <dbReference type="NCBI Taxonomy" id="573826"/>
    <lineage>
        <taxon>Eukaryota</taxon>
        <taxon>Fungi</taxon>
        <taxon>Dikarya</taxon>
        <taxon>Ascomycota</taxon>
        <taxon>Saccharomycotina</taxon>
        <taxon>Pichiomycetes</taxon>
        <taxon>Debaryomycetaceae</taxon>
        <taxon>Candida/Lodderomyces clade</taxon>
        <taxon>Candida</taxon>
    </lineage>
</organism>
<feature type="domain" description="SMP-30/Gluconolactonase/LRE-like region" evidence="2">
    <location>
        <begin position="19"/>
        <end position="310"/>
    </location>
</feature>
<proteinExistence type="inferred from homology"/>
<dbReference type="eggNOG" id="KOG4499">
    <property type="taxonomic scope" value="Eukaryota"/>
</dbReference>
<comment type="similarity">
    <text evidence="1">Belongs to the SMP-30/CGR1 family.</text>
</comment>
<dbReference type="Gene3D" id="2.120.10.30">
    <property type="entry name" value="TolB, C-terminal domain"/>
    <property type="match status" value="1"/>
</dbReference>
<dbReference type="OrthoDB" id="423498at2759"/>
<dbReference type="SUPFAM" id="SSF63829">
    <property type="entry name" value="Calcium-dependent phosphotriesterase"/>
    <property type="match status" value="1"/>
</dbReference>
<dbReference type="PANTHER" id="PTHR10907:SF47">
    <property type="entry name" value="REGUCALCIN"/>
    <property type="match status" value="1"/>
</dbReference>
<dbReference type="RefSeq" id="XP_002419927.1">
    <property type="nucleotide sequence ID" value="XM_002419882.1"/>
</dbReference>
<evidence type="ECO:0000313" key="5">
    <source>
        <dbReference type="Proteomes" id="UP000002605"/>
    </source>
</evidence>
<evidence type="ECO:0000313" key="3">
    <source>
        <dbReference type="CGD" id="CAL0000169017"/>
    </source>
</evidence>
<accession>B9WFX3</accession>
<dbReference type="KEGG" id="cdu:CD36_42630"/>
<dbReference type="AlphaFoldDB" id="B9WFX3"/>
<dbReference type="HOGENOM" id="CLU_036110_3_0_1"/>
<dbReference type="PANTHER" id="PTHR10907">
    <property type="entry name" value="REGUCALCIN"/>
    <property type="match status" value="1"/>
</dbReference>
<dbReference type="EMBL" id="FM992691">
    <property type="protein sequence ID" value="CAX42142.1"/>
    <property type="molecule type" value="Genomic_DNA"/>
</dbReference>
<dbReference type="GeneID" id="8047674"/>
<evidence type="ECO:0000256" key="1">
    <source>
        <dbReference type="ARBA" id="ARBA00008853"/>
    </source>
</evidence>
<dbReference type="GO" id="GO:0005509">
    <property type="term" value="F:calcium ion binding"/>
    <property type="evidence" value="ECO:0007669"/>
    <property type="project" value="TreeGrafter"/>
</dbReference>